<protein>
    <submittedName>
        <fullName evidence="1">Uncharacterized protein</fullName>
    </submittedName>
</protein>
<dbReference type="OrthoDB" id="3021907at2759"/>
<keyword evidence="2" id="KW-1185">Reference proteome</keyword>
<accession>A0A9P5XUD6</accession>
<dbReference type="Proteomes" id="UP000807353">
    <property type="component" value="Unassembled WGS sequence"/>
</dbReference>
<reference evidence="1" key="1">
    <citation type="submission" date="2020-11" db="EMBL/GenBank/DDBJ databases">
        <authorList>
            <consortium name="DOE Joint Genome Institute"/>
            <person name="Ahrendt S."/>
            <person name="Riley R."/>
            <person name="Andreopoulos W."/>
            <person name="Labutti K."/>
            <person name="Pangilinan J."/>
            <person name="Ruiz-Duenas F.J."/>
            <person name="Barrasa J.M."/>
            <person name="Sanchez-Garcia M."/>
            <person name="Camarero S."/>
            <person name="Miyauchi S."/>
            <person name="Serrano A."/>
            <person name="Linde D."/>
            <person name="Babiker R."/>
            <person name="Drula E."/>
            <person name="Ayuso-Fernandez I."/>
            <person name="Pacheco R."/>
            <person name="Padilla G."/>
            <person name="Ferreira P."/>
            <person name="Barriuso J."/>
            <person name="Kellner H."/>
            <person name="Castanera R."/>
            <person name="Alfaro M."/>
            <person name="Ramirez L."/>
            <person name="Pisabarro A.G."/>
            <person name="Kuo A."/>
            <person name="Tritt A."/>
            <person name="Lipzen A."/>
            <person name="He G."/>
            <person name="Yan M."/>
            <person name="Ng V."/>
            <person name="Cullen D."/>
            <person name="Martin F."/>
            <person name="Rosso M.-N."/>
            <person name="Henrissat B."/>
            <person name="Hibbett D."/>
            <person name="Martinez A.T."/>
            <person name="Grigoriev I.V."/>
        </authorList>
    </citation>
    <scope>NUCLEOTIDE SEQUENCE</scope>
    <source>
        <strain evidence="1">CBS 247.69</strain>
    </source>
</reference>
<proteinExistence type="predicted"/>
<gene>
    <name evidence="1" type="ORF">BDZ94DRAFT_192605</name>
</gene>
<organism evidence="1 2">
    <name type="scientific">Collybia nuda</name>
    <dbReference type="NCBI Taxonomy" id="64659"/>
    <lineage>
        <taxon>Eukaryota</taxon>
        <taxon>Fungi</taxon>
        <taxon>Dikarya</taxon>
        <taxon>Basidiomycota</taxon>
        <taxon>Agaricomycotina</taxon>
        <taxon>Agaricomycetes</taxon>
        <taxon>Agaricomycetidae</taxon>
        <taxon>Agaricales</taxon>
        <taxon>Tricholomatineae</taxon>
        <taxon>Clitocybaceae</taxon>
        <taxon>Collybia</taxon>
    </lineage>
</organism>
<sequence>MKPISWCSAVIKVERRAHAVHTLRFPAHLPTSSESRLPSVTSDNEIVQNIIAQAFSAIINLKHLFLLGQNSQPASIKLSTLASCTFSLCSFAGQVSGDLGIQEQLDFLLKHPTIEYWVPTEPFLRSVNSFPTNILPNLRQTVLVRPSLMKALGGRPIESLMILFIDITHSRAVEYTHGSLGPDWSTIDIISNLSRAAPNLKILTLGSLIKDDSVITAENQQSLVDAVARFCHLKILVLNTYMCALQKHTDEDPDPENPLEHSVAWEGRSPAQARQVATQFMTACPSLRRLSFPDTGPSPTNSLTYILSGTKAKLDGFYIIDNSGWWLR</sequence>
<comment type="caution">
    <text evidence="1">The sequence shown here is derived from an EMBL/GenBank/DDBJ whole genome shotgun (WGS) entry which is preliminary data.</text>
</comment>
<dbReference type="EMBL" id="MU150360">
    <property type="protein sequence ID" value="KAF9457743.1"/>
    <property type="molecule type" value="Genomic_DNA"/>
</dbReference>
<evidence type="ECO:0000313" key="1">
    <source>
        <dbReference type="EMBL" id="KAF9457743.1"/>
    </source>
</evidence>
<evidence type="ECO:0000313" key="2">
    <source>
        <dbReference type="Proteomes" id="UP000807353"/>
    </source>
</evidence>
<dbReference type="AlphaFoldDB" id="A0A9P5XUD6"/>
<name>A0A9P5XUD6_9AGAR</name>